<dbReference type="EMBL" id="BPLQ01001551">
    <property type="protein sequence ID" value="GIX82878.1"/>
    <property type="molecule type" value="Genomic_DNA"/>
</dbReference>
<protein>
    <recommendedName>
        <fullName evidence="3">Transposase</fullName>
    </recommendedName>
</protein>
<keyword evidence="2" id="KW-1185">Reference proteome</keyword>
<dbReference type="AlphaFoldDB" id="A0AAV4NG96"/>
<accession>A0AAV4NG96</accession>
<proteinExistence type="predicted"/>
<organism evidence="1 2">
    <name type="scientific">Caerostris darwini</name>
    <dbReference type="NCBI Taxonomy" id="1538125"/>
    <lineage>
        <taxon>Eukaryota</taxon>
        <taxon>Metazoa</taxon>
        <taxon>Ecdysozoa</taxon>
        <taxon>Arthropoda</taxon>
        <taxon>Chelicerata</taxon>
        <taxon>Arachnida</taxon>
        <taxon>Araneae</taxon>
        <taxon>Araneomorphae</taxon>
        <taxon>Entelegynae</taxon>
        <taxon>Araneoidea</taxon>
        <taxon>Araneidae</taxon>
        <taxon>Caerostris</taxon>
    </lineage>
</organism>
<evidence type="ECO:0008006" key="3">
    <source>
        <dbReference type="Google" id="ProtNLM"/>
    </source>
</evidence>
<reference evidence="1 2" key="1">
    <citation type="submission" date="2021-06" db="EMBL/GenBank/DDBJ databases">
        <title>Caerostris darwini draft genome.</title>
        <authorList>
            <person name="Kono N."/>
            <person name="Arakawa K."/>
        </authorList>
    </citation>
    <scope>NUCLEOTIDE SEQUENCE [LARGE SCALE GENOMIC DNA]</scope>
</reference>
<gene>
    <name evidence="1" type="primary">AVEN_167470_1</name>
    <name evidence="1" type="ORF">CDAR_450471</name>
</gene>
<dbReference type="Proteomes" id="UP001054837">
    <property type="component" value="Unassembled WGS sequence"/>
</dbReference>
<evidence type="ECO:0000313" key="1">
    <source>
        <dbReference type="EMBL" id="GIX82878.1"/>
    </source>
</evidence>
<evidence type="ECO:0000313" key="2">
    <source>
        <dbReference type="Proteomes" id="UP001054837"/>
    </source>
</evidence>
<comment type="caution">
    <text evidence="1">The sequence shown here is derived from an EMBL/GenBank/DDBJ whole genome shotgun (WGS) entry which is preliminary data.</text>
</comment>
<name>A0AAV4NG96_9ARAC</name>
<sequence length="95" mass="11117">MPVNTVHKILHNILHCYIHKITHVPELFLADLPVRYTFALELLTRMVVDHDWSWSILWTDEAHFTLQDIANARNCRICATENPFVNAPVQLHFAE</sequence>